<dbReference type="Gene3D" id="2.30.30.140">
    <property type="match status" value="1"/>
</dbReference>
<organism evidence="3 4">
    <name type="scientific">Cimex lectularius</name>
    <name type="common">Bed bug</name>
    <name type="synonym">Acanthia lectularia</name>
    <dbReference type="NCBI Taxonomy" id="79782"/>
    <lineage>
        <taxon>Eukaryota</taxon>
        <taxon>Metazoa</taxon>
        <taxon>Ecdysozoa</taxon>
        <taxon>Arthropoda</taxon>
        <taxon>Hexapoda</taxon>
        <taxon>Insecta</taxon>
        <taxon>Pterygota</taxon>
        <taxon>Neoptera</taxon>
        <taxon>Paraneoptera</taxon>
        <taxon>Hemiptera</taxon>
        <taxon>Heteroptera</taxon>
        <taxon>Panheteroptera</taxon>
        <taxon>Cimicomorpha</taxon>
        <taxon>Cimicidae</taxon>
        <taxon>Cimex</taxon>
    </lineage>
</organism>
<dbReference type="CDD" id="cd05834">
    <property type="entry name" value="PWWP_HRP"/>
    <property type="match status" value="1"/>
</dbReference>
<dbReference type="OrthoDB" id="62853at2759"/>
<dbReference type="GeneID" id="106671727"/>
<reference evidence="3" key="1">
    <citation type="submission" date="2022-01" db="UniProtKB">
        <authorList>
            <consortium name="EnsemblMetazoa"/>
        </authorList>
    </citation>
    <scope>IDENTIFICATION</scope>
</reference>
<dbReference type="SUPFAM" id="SSF63748">
    <property type="entry name" value="Tudor/PWWP/MBT"/>
    <property type="match status" value="1"/>
</dbReference>
<feature type="compositionally biased region" description="Basic and acidic residues" evidence="1">
    <location>
        <begin position="197"/>
        <end position="209"/>
    </location>
</feature>
<dbReference type="InterPro" id="IPR000313">
    <property type="entry name" value="PWWP_dom"/>
</dbReference>
<evidence type="ECO:0000256" key="1">
    <source>
        <dbReference type="SAM" id="MobiDB-lite"/>
    </source>
</evidence>
<dbReference type="Pfam" id="PF00855">
    <property type="entry name" value="PWWP"/>
    <property type="match status" value="1"/>
</dbReference>
<dbReference type="EnsemblMetazoa" id="XM_024229007.1">
    <property type="protein sequence ID" value="XP_024084775.1"/>
    <property type="gene ID" value="LOC106671727"/>
</dbReference>
<protein>
    <recommendedName>
        <fullName evidence="2">PWWP domain-containing protein</fullName>
    </recommendedName>
</protein>
<dbReference type="AlphaFoldDB" id="A0A8I6SPF8"/>
<evidence type="ECO:0000313" key="3">
    <source>
        <dbReference type="EnsemblMetazoa" id="XP_024084775.1"/>
    </source>
</evidence>
<evidence type="ECO:0000313" key="4">
    <source>
        <dbReference type="Proteomes" id="UP000494040"/>
    </source>
</evidence>
<dbReference type="Proteomes" id="UP000494040">
    <property type="component" value="Unassembled WGS sequence"/>
</dbReference>
<accession>A0A8I6SPF8</accession>
<proteinExistence type="predicted"/>
<feature type="region of interest" description="Disordered" evidence="1">
    <location>
        <begin position="197"/>
        <end position="219"/>
    </location>
</feature>
<dbReference type="RefSeq" id="XP_024084775.1">
    <property type="nucleotide sequence ID" value="XM_024229007.1"/>
</dbReference>
<keyword evidence="4" id="KW-1185">Reference proteome</keyword>
<feature type="domain" description="PWWP" evidence="2">
    <location>
        <begin position="7"/>
        <end position="69"/>
    </location>
</feature>
<sequence length="451" mass="50603">MAQQFSVGEIVFAKIKGYRPWPAVISYVSTQSNGKINYHVVFYGTGNSSVVGSRKIWKICDKMAVMGNPRKCKRFAAAIKDMIASLELEDPYDTNETLRKINDIRKKPTPRRELNSTSLSLSLSSSMTLAGSSSSISRPSAPFHEKFSFKTMPLTTGSTFAVKSLEVNRQMSKCIPFKKRIIANLLFDPVETELRQIQESEKNETEAHQLHGPSSSFDAGKILGQTIEEILTDMYGNVGKSKQEPLSNLANEVQKSHKDKIIRKSLNSISSSNQGLTRKVMRTAHTQIKGNKESKTKTGQNSFLLTINDTHKERRIEVQESYANKCYSAFNRQATTEPLVKKTWVKSVCNENIKKNKMYKTIEGSSNNQNLPNSIDMIAKFKGCPCGNNFKIFKFYFGFVFVFSSCVVTEIKGHQSLEECRMSPKEGQKSSLACVSGKVVIYISHSFIKLP</sequence>
<name>A0A8I6SPF8_CIMLE</name>
<dbReference type="PROSITE" id="PS50812">
    <property type="entry name" value="PWWP"/>
    <property type="match status" value="1"/>
</dbReference>
<evidence type="ECO:0000259" key="2">
    <source>
        <dbReference type="PROSITE" id="PS50812"/>
    </source>
</evidence>
<dbReference type="SMART" id="SM00293">
    <property type="entry name" value="PWWP"/>
    <property type="match status" value="1"/>
</dbReference>